<evidence type="ECO:0000313" key="2">
    <source>
        <dbReference type="Proteomes" id="UP000244077"/>
    </source>
</evidence>
<name>A0A2T5HSE8_9RHOB</name>
<sequence length="52" mass="5687">MKTLASLATAARKRVAYRRTLAELDGLSAKVKADLNIDDTRARKLAHDAVYG</sequence>
<evidence type="ECO:0008006" key="3">
    <source>
        <dbReference type="Google" id="ProtNLM"/>
    </source>
</evidence>
<comment type="caution">
    <text evidence="1">The sequence shown here is derived from an EMBL/GenBank/DDBJ whole genome shotgun (WGS) entry which is preliminary data.</text>
</comment>
<reference evidence="1 2" key="1">
    <citation type="submission" date="2018-04" db="EMBL/GenBank/DDBJ databases">
        <title>Genomic Encyclopedia of Archaeal and Bacterial Type Strains, Phase II (KMG-II): from individual species to whole genera.</title>
        <authorList>
            <person name="Goeker M."/>
        </authorList>
    </citation>
    <scope>NUCLEOTIDE SEQUENCE [LARGE SCALE GENOMIC DNA]</scope>
    <source>
        <strain evidence="1 2">DSM 100434</strain>
    </source>
</reference>
<accession>A0A2T5HSE8</accession>
<keyword evidence="2" id="KW-1185">Reference proteome</keyword>
<proteinExistence type="predicted"/>
<dbReference type="EMBL" id="QAOH01000004">
    <property type="protein sequence ID" value="PTQ74507.1"/>
    <property type="molecule type" value="Genomic_DNA"/>
</dbReference>
<gene>
    <name evidence="1" type="ORF">C8N42_104151</name>
</gene>
<dbReference type="RefSeq" id="WP_170109237.1">
    <property type="nucleotide sequence ID" value="NZ_QAOH01000004.1"/>
</dbReference>
<dbReference type="AlphaFoldDB" id="A0A2T5HSE8"/>
<organism evidence="1 2">
    <name type="scientific">Celeribacter persicus</name>
    <dbReference type="NCBI Taxonomy" id="1651082"/>
    <lineage>
        <taxon>Bacteria</taxon>
        <taxon>Pseudomonadati</taxon>
        <taxon>Pseudomonadota</taxon>
        <taxon>Alphaproteobacteria</taxon>
        <taxon>Rhodobacterales</taxon>
        <taxon>Roseobacteraceae</taxon>
        <taxon>Celeribacter</taxon>
    </lineage>
</organism>
<dbReference type="Proteomes" id="UP000244077">
    <property type="component" value="Unassembled WGS sequence"/>
</dbReference>
<protein>
    <recommendedName>
        <fullName evidence="3">DUF1127 domain-containing protein</fullName>
    </recommendedName>
</protein>
<evidence type="ECO:0000313" key="1">
    <source>
        <dbReference type="EMBL" id="PTQ74507.1"/>
    </source>
</evidence>